<gene>
    <name evidence="7" type="ORF">NLJ89_g2755</name>
</gene>
<feature type="region of interest" description="Disordered" evidence="6">
    <location>
        <begin position="260"/>
        <end position="282"/>
    </location>
</feature>
<sequence length="807" mass="91221">MRRSPHGLDLVIQYVDAEATVGALEWTPAQIKIERLIKEITTLTKVNKVKAATQSSKATATKGKKLMIEVHGDSDDDGDYRLPKRTRDEPDSPSILYDKGGNEIIEDTELGEDLKEKRKRKKLRTAAVSPKKPRAGQKQKKAAKKSQIQVGEKNAKVVTLEDSGEESDGKTALRDVEEVEARQGAQRGPENKSLSYFHDPTPVKMQNGEKKWLFHCRYCTCTRRVNRTIFGQDPQFDDEPTLPKLNNLASHVTECSKKRKAADSASAAGENSDSPEKPASKLRFKESAELMRKFLKDGELNPEIIPTQKGFLRLFSAWILDESLPWTIGEAPSLAILFKYLRTKFYLPSDTTVRNQLAQIFAELHGKVVCEMTSIKSKIAYATDTWTTRQMVFSFAGTIAQYINDDWELVERIVDFKPLEDKEHEGEHGGLAFFNVIVNTASHYLRTRYGIEPTPDVHIRCTAHVINLVVQAFLFALDEAPDPDDNDQYADIQDYPIHYNVEQDEVQEALEAEEFDEDLDRDLDSDDANLEEEDAQDMSGKSAIKKLHFIVTKITSSPQRRAKFRKIARAKYGHDRRAGLMVIKDILTRWNYTHAMIHRGHLIQDAMDTWVFDTPSFRSVMLSKADWKFLEQIADVLEEFTKATHTMSISGTPTLPFVLPLFTSLERHLQRQADNKDHPYSIRSGAKAALQKLKKYFNIATGNQFYILATVLHPNLRTQWFANAVSKADAAGQKNAIEKAEALLQHVAQTYHEVQPQPSKEMASDVQATPQCSGDGSGDILGDICNVDVLDFSTVTMDQEMLEDEIR</sequence>
<keyword evidence="3" id="KW-0863">Zinc-finger</keyword>
<accession>A0A9W8KAS6</accession>
<comment type="caution">
    <text evidence="7">The sequence shown here is derived from an EMBL/GenBank/DDBJ whole genome shotgun (WGS) entry which is preliminary data.</text>
</comment>
<dbReference type="PANTHER" id="PTHR46481:SF10">
    <property type="entry name" value="ZINC FINGER BED DOMAIN-CONTAINING PROTEIN 39"/>
    <property type="match status" value="1"/>
</dbReference>
<evidence type="ECO:0000256" key="1">
    <source>
        <dbReference type="ARBA" id="ARBA00004123"/>
    </source>
</evidence>
<reference evidence="7" key="1">
    <citation type="submission" date="2022-07" db="EMBL/GenBank/DDBJ databases">
        <title>Genome Sequence of Agrocybe chaxingu.</title>
        <authorList>
            <person name="Buettner E."/>
        </authorList>
    </citation>
    <scope>NUCLEOTIDE SEQUENCE</scope>
    <source>
        <strain evidence="7">MP-N11</strain>
    </source>
</reference>
<feature type="compositionally biased region" description="Basic and acidic residues" evidence="6">
    <location>
        <begin position="167"/>
        <end position="181"/>
    </location>
</feature>
<dbReference type="InterPro" id="IPR012337">
    <property type="entry name" value="RNaseH-like_sf"/>
</dbReference>
<keyword evidence="2" id="KW-0479">Metal-binding</keyword>
<protein>
    <submittedName>
        <fullName evidence="7">Uncharacterized protein</fullName>
    </submittedName>
</protein>
<dbReference type="OrthoDB" id="3264316at2759"/>
<dbReference type="PANTHER" id="PTHR46481">
    <property type="entry name" value="ZINC FINGER BED DOMAIN-CONTAINING PROTEIN 4"/>
    <property type="match status" value="1"/>
</dbReference>
<keyword evidence="5" id="KW-0539">Nucleus</keyword>
<evidence type="ECO:0000256" key="5">
    <source>
        <dbReference type="ARBA" id="ARBA00023242"/>
    </source>
</evidence>
<dbReference type="GO" id="GO:0008270">
    <property type="term" value="F:zinc ion binding"/>
    <property type="evidence" value="ECO:0007669"/>
    <property type="project" value="UniProtKB-KW"/>
</dbReference>
<keyword evidence="4" id="KW-0862">Zinc</keyword>
<keyword evidence="8" id="KW-1185">Reference proteome</keyword>
<evidence type="ECO:0000313" key="7">
    <source>
        <dbReference type="EMBL" id="KAJ3513785.1"/>
    </source>
</evidence>
<dbReference type="SUPFAM" id="SSF53098">
    <property type="entry name" value="Ribonuclease H-like"/>
    <property type="match status" value="1"/>
</dbReference>
<name>A0A9W8KAS6_9AGAR</name>
<feature type="region of interest" description="Disordered" evidence="6">
    <location>
        <begin position="108"/>
        <end position="197"/>
    </location>
</feature>
<feature type="compositionally biased region" description="Basic and acidic residues" evidence="6">
    <location>
        <begin position="70"/>
        <end position="90"/>
    </location>
</feature>
<feature type="region of interest" description="Disordered" evidence="6">
    <location>
        <begin position="70"/>
        <end position="94"/>
    </location>
</feature>
<evidence type="ECO:0000256" key="2">
    <source>
        <dbReference type="ARBA" id="ARBA00022723"/>
    </source>
</evidence>
<proteinExistence type="predicted"/>
<evidence type="ECO:0000313" key="8">
    <source>
        <dbReference type="Proteomes" id="UP001148786"/>
    </source>
</evidence>
<evidence type="ECO:0000256" key="3">
    <source>
        <dbReference type="ARBA" id="ARBA00022771"/>
    </source>
</evidence>
<dbReference type="InterPro" id="IPR052035">
    <property type="entry name" value="ZnF_BED_domain_contain"/>
</dbReference>
<evidence type="ECO:0000256" key="4">
    <source>
        <dbReference type="ARBA" id="ARBA00022833"/>
    </source>
</evidence>
<organism evidence="7 8">
    <name type="scientific">Agrocybe chaxingu</name>
    <dbReference type="NCBI Taxonomy" id="84603"/>
    <lineage>
        <taxon>Eukaryota</taxon>
        <taxon>Fungi</taxon>
        <taxon>Dikarya</taxon>
        <taxon>Basidiomycota</taxon>
        <taxon>Agaricomycotina</taxon>
        <taxon>Agaricomycetes</taxon>
        <taxon>Agaricomycetidae</taxon>
        <taxon>Agaricales</taxon>
        <taxon>Agaricineae</taxon>
        <taxon>Strophariaceae</taxon>
        <taxon>Agrocybe</taxon>
    </lineage>
</organism>
<feature type="compositionally biased region" description="Basic residues" evidence="6">
    <location>
        <begin position="131"/>
        <end position="144"/>
    </location>
</feature>
<comment type="subcellular location">
    <subcellularLocation>
        <location evidence="1">Nucleus</location>
    </subcellularLocation>
</comment>
<evidence type="ECO:0000256" key="6">
    <source>
        <dbReference type="SAM" id="MobiDB-lite"/>
    </source>
</evidence>
<dbReference type="AlphaFoldDB" id="A0A9W8KAS6"/>
<dbReference type="Proteomes" id="UP001148786">
    <property type="component" value="Unassembled WGS sequence"/>
</dbReference>
<dbReference type="GO" id="GO:0005634">
    <property type="term" value="C:nucleus"/>
    <property type="evidence" value="ECO:0007669"/>
    <property type="project" value="UniProtKB-SubCell"/>
</dbReference>
<dbReference type="EMBL" id="JANKHO010000179">
    <property type="protein sequence ID" value="KAJ3513785.1"/>
    <property type="molecule type" value="Genomic_DNA"/>
</dbReference>